<dbReference type="GO" id="GO:0009307">
    <property type="term" value="P:DNA restriction-modification system"/>
    <property type="evidence" value="ECO:0007669"/>
    <property type="project" value="InterPro"/>
</dbReference>
<organism evidence="3 4">
    <name type="scientific">Lactiplantibacillus xiangfangensis</name>
    <dbReference type="NCBI Taxonomy" id="942150"/>
    <lineage>
        <taxon>Bacteria</taxon>
        <taxon>Bacillati</taxon>
        <taxon>Bacillota</taxon>
        <taxon>Bacilli</taxon>
        <taxon>Lactobacillales</taxon>
        <taxon>Lactobacillaceae</taxon>
        <taxon>Lactiplantibacillus</taxon>
    </lineage>
</organism>
<gene>
    <name evidence="3" type="ORF">IV64_GL002296</name>
</gene>
<keyword evidence="4" id="KW-1185">Reference proteome</keyword>
<reference evidence="3 4" key="1">
    <citation type="journal article" date="2015" name="Genome Announc.">
        <title>Expanding the biotechnology potential of lactobacilli through comparative genomics of 213 strains and associated genera.</title>
        <authorList>
            <person name="Sun Z."/>
            <person name="Harris H.M."/>
            <person name="McCann A."/>
            <person name="Guo C."/>
            <person name="Argimon S."/>
            <person name="Zhang W."/>
            <person name="Yang X."/>
            <person name="Jeffery I.B."/>
            <person name="Cooney J.C."/>
            <person name="Kagawa T.F."/>
            <person name="Liu W."/>
            <person name="Song Y."/>
            <person name="Salvetti E."/>
            <person name="Wrobel A."/>
            <person name="Rasinkangas P."/>
            <person name="Parkhill J."/>
            <person name="Rea M.C."/>
            <person name="O'Sullivan O."/>
            <person name="Ritari J."/>
            <person name="Douillard F.P."/>
            <person name="Paul Ross R."/>
            <person name="Yang R."/>
            <person name="Briner A.E."/>
            <person name="Felis G.E."/>
            <person name="de Vos W.M."/>
            <person name="Barrangou R."/>
            <person name="Klaenhammer T.R."/>
            <person name="Caufield P.W."/>
            <person name="Cui Y."/>
            <person name="Zhang H."/>
            <person name="O'Toole P.W."/>
        </authorList>
    </citation>
    <scope>NUCLEOTIDE SEQUENCE [LARGE SCALE GENOMIC DNA]</scope>
    <source>
        <strain evidence="3 4">LMG 26013</strain>
    </source>
</reference>
<dbReference type="InterPro" id="IPR052906">
    <property type="entry name" value="Type_IV_Methyl-Rstrct_Enzyme"/>
</dbReference>
<evidence type="ECO:0000256" key="1">
    <source>
        <dbReference type="ARBA" id="ARBA00022801"/>
    </source>
</evidence>
<dbReference type="SUPFAM" id="SSF52980">
    <property type="entry name" value="Restriction endonuclease-like"/>
    <property type="match status" value="1"/>
</dbReference>
<dbReference type="PANTHER" id="PTHR30015">
    <property type="entry name" value="MRR RESTRICTION SYSTEM PROTEIN"/>
    <property type="match status" value="1"/>
</dbReference>
<dbReference type="InterPro" id="IPR007560">
    <property type="entry name" value="Restrct_endonuc_IV_Mrr"/>
</dbReference>
<dbReference type="PATRIC" id="fig|942150.3.peg.2401"/>
<dbReference type="InterPro" id="IPR036280">
    <property type="entry name" value="Multihaem_cyt_sf"/>
</dbReference>
<dbReference type="Pfam" id="PF04471">
    <property type="entry name" value="Mrr_cat"/>
    <property type="match status" value="1"/>
</dbReference>
<feature type="domain" description="Restriction endonuclease type IV Mrr" evidence="2">
    <location>
        <begin position="7"/>
        <end position="119"/>
    </location>
</feature>
<dbReference type="PANTHER" id="PTHR30015:SF6">
    <property type="entry name" value="SLL1429 PROTEIN"/>
    <property type="match status" value="1"/>
</dbReference>
<accession>A0A0R2MD92</accession>
<name>A0A0R2MD92_9LACO</name>
<evidence type="ECO:0000259" key="2">
    <source>
        <dbReference type="Pfam" id="PF04471"/>
    </source>
</evidence>
<dbReference type="GO" id="GO:0015666">
    <property type="term" value="F:restriction endodeoxyribonuclease activity"/>
    <property type="evidence" value="ECO:0007669"/>
    <property type="project" value="TreeGrafter"/>
</dbReference>
<keyword evidence="1" id="KW-0378">Hydrolase</keyword>
<dbReference type="InterPro" id="IPR011856">
    <property type="entry name" value="tRNA_endonuc-like_dom_sf"/>
</dbReference>
<dbReference type="AlphaFoldDB" id="A0A0R2MD92"/>
<dbReference type="Proteomes" id="UP000051783">
    <property type="component" value="Unassembled WGS sequence"/>
</dbReference>
<evidence type="ECO:0000313" key="3">
    <source>
        <dbReference type="EMBL" id="KRO11656.1"/>
    </source>
</evidence>
<dbReference type="GO" id="GO:0003677">
    <property type="term" value="F:DNA binding"/>
    <property type="evidence" value="ECO:0007669"/>
    <property type="project" value="InterPro"/>
</dbReference>
<evidence type="ECO:0000313" key="4">
    <source>
        <dbReference type="Proteomes" id="UP000051783"/>
    </source>
</evidence>
<protein>
    <recommendedName>
        <fullName evidence="2">Restriction endonuclease type IV Mrr domain-containing protein</fullName>
    </recommendedName>
</protein>
<dbReference type="InterPro" id="IPR011335">
    <property type="entry name" value="Restrct_endonuc-II-like"/>
</dbReference>
<dbReference type="EMBL" id="JQCL01000054">
    <property type="protein sequence ID" value="KRO11656.1"/>
    <property type="molecule type" value="Genomic_DNA"/>
</dbReference>
<comment type="caution">
    <text evidence="3">The sequence shown here is derived from an EMBL/GenBank/DDBJ whole genome shotgun (WGS) entry which is preliminary data.</text>
</comment>
<dbReference type="Gene3D" id="3.40.1350.10">
    <property type="match status" value="1"/>
</dbReference>
<dbReference type="SUPFAM" id="SSF48695">
    <property type="entry name" value="Multiheme cytochromes"/>
    <property type="match status" value="1"/>
</dbReference>
<proteinExistence type="predicted"/>
<sequence length="181" mass="20455">MQKFLHLDEISAGDFPKAIAKLYDWLGYTTTIRDGFNDNYIDIIATKGQKNLAIQTKAYSLNFDKAHAVDKSVVNGLHSNLKDGQQGIIVTTGVFTSPAMEDAKRQSIKLYDRTAIYQLVVAANPNLAAEVLYRKSLDELNLSRCPKCHAGYLAKLYSSKKDKYYYQCLNCHEISYENQLD</sequence>